<dbReference type="RefSeq" id="WP_053549141.1">
    <property type="nucleotide sequence ID" value="NZ_CP010802.1"/>
</dbReference>
<dbReference type="PATRIC" id="fig|1603606.3.peg.92"/>
<organism evidence="4 5">
    <name type="scientific">Desulfuromonas soudanensis</name>
    <dbReference type="NCBI Taxonomy" id="1603606"/>
    <lineage>
        <taxon>Bacteria</taxon>
        <taxon>Pseudomonadati</taxon>
        <taxon>Thermodesulfobacteriota</taxon>
        <taxon>Desulfuromonadia</taxon>
        <taxon>Desulfuromonadales</taxon>
        <taxon>Desulfuromonadaceae</taxon>
        <taxon>Desulfuromonas</taxon>
    </lineage>
</organism>
<dbReference type="AlphaFoldDB" id="A0A0M3QET5"/>
<keyword evidence="5" id="KW-1185">Reference proteome</keyword>
<keyword evidence="3" id="KW-0406">Ion transport</keyword>
<dbReference type="KEGG" id="des:DSOUD_0082"/>
<protein>
    <submittedName>
        <fullName evidence="4">V-type ATP synthase subunit D</fullName>
    </submittedName>
</protein>
<accession>A0A0M3QET5</accession>
<dbReference type="PANTHER" id="PTHR11671">
    <property type="entry name" value="V-TYPE ATP SYNTHASE SUBUNIT D"/>
    <property type="match status" value="1"/>
</dbReference>
<dbReference type="Proteomes" id="UP000057158">
    <property type="component" value="Chromosome"/>
</dbReference>
<evidence type="ECO:0000256" key="3">
    <source>
        <dbReference type="ARBA" id="ARBA00023065"/>
    </source>
</evidence>
<dbReference type="InterPro" id="IPR002699">
    <property type="entry name" value="V_ATPase_D"/>
</dbReference>
<evidence type="ECO:0000256" key="1">
    <source>
        <dbReference type="ARBA" id="ARBA00005850"/>
    </source>
</evidence>
<name>A0A0M3QET5_9BACT</name>
<dbReference type="EMBL" id="CP010802">
    <property type="protein sequence ID" value="ALC14883.1"/>
    <property type="molecule type" value="Genomic_DNA"/>
</dbReference>
<dbReference type="GO" id="GO:0046961">
    <property type="term" value="F:proton-transporting ATPase activity, rotational mechanism"/>
    <property type="evidence" value="ECO:0007669"/>
    <property type="project" value="InterPro"/>
</dbReference>
<dbReference type="NCBIfam" id="TIGR00309">
    <property type="entry name" value="V_ATPase_subD"/>
    <property type="match status" value="1"/>
</dbReference>
<dbReference type="OrthoDB" id="9781718at2"/>
<reference evidence="4 5" key="1">
    <citation type="submission" date="2015-07" db="EMBL/GenBank/DDBJ databases">
        <title>Isolation and Genomic Characterization of a Novel Halophilic Metal-Reducing Deltaproteobacterium from the Deep Subsurface.</title>
        <authorList>
            <person name="Badalamenti J.P."/>
            <person name="Summers Z.M."/>
            <person name="Gralnick J.A."/>
            <person name="Bond D.R."/>
        </authorList>
    </citation>
    <scope>NUCLEOTIDE SEQUENCE [LARGE SCALE GENOMIC DNA]</scope>
    <source>
        <strain evidence="4 5">WTL</strain>
    </source>
</reference>
<proteinExistence type="inferred from homology"/>
<gene>
    <name evidence="4" type="ORF">DSOUD_0082</name>
</gene>
<dbReference type="Gene3D" id="1.10.287.3240">
    <property type="match status" value="1"/>
</dbReference>
<keyword evidence="2" id="KW-0813">Transport</keyword>
<dbReference type="STRING" id="1603606.DSOUD_0082"/>
<evidence type="ECO:0000313" key="5">
    <source>
        <dbReference type="Proteomes" id="UP000057158"/>
    </source>
</evidence>
<sequence length="205" mass="23941">MIHQTRTNLLLLREKAKSVVGSVGILKGRRQALIRELLETSRPLLRSREEIRRAYGRGIEELQLTLGHEGETFVASLAAAERRDLGVEILSRHALGLFYREVQVAQRPVRTPDKRGYDYRSTTPHLEEAFSRFETIVEQMLEMAAFEGKLKRLGEELLKTTRRIRVLEERILPRLRGEIRAIAQHLGEREREAFYRLKRFKGKRN</sequence>
<dbReference type="Pfam" id="PF01813">
    <property type="entry name" value="ATP-synt_D"/>
    <property type="match status" value="1"/>
</dbReference>
<comment type="similarity">
    <text evidence="1">Belongs to the V-ATPase D subunit family.</text>
</comment>
<evidence type="ECO:0000256" key="2">
    <source>
        <dbReference type="ARBA" id="ARBA00022448"/>
    </source>
</evidence>
<evidence type="ECO:0000313" key="4">
    <source>
        <dbReference type="EMBL" id="ALC14883.1"/>
    </source>
</evidence>